<feature type="compositionally biased region" description="Low complexity" evidence="1">
    <location>
        <begin position="1"/>
        <end position="15"/>
    </location>
</feature>
<comment type="caution">
    <text evidence="2">The sequence shown here is derived from an EMBL/GenBank/DDBJ whole genome shotgun (WGS) entry which is preliminary data.</text>
</comment>
<dbReference type="Proteomes" id="UP000825935">
    <property type="component" value="Chromosome 29"/>
</dbReference>
<dbReference type="OrthoDB" id="1973859at2759"/>
<feature type="region of interest" description="Disordered" evidence="1">
    <location>
        <begin position="67"/>
        <end position="101"/>
    </location>
</feature>
<feature type="compositionally biased region" description="Polar residues" evidence="1">
    <location>
        <begin position="70"/>
        <end position="79"/>
    </location>
</feature>
<feature type="compositionally biased region" description="Basic and acidic residues" evidence="1">
    <location>
        <begin position="16"/>
        <end position="26"/>
    </location>
</feature>
<accession>A0A8T2R6Z4</accession>
<sequence>MPSFAASASAKNSASAEERENVEGRRIASITHTFGERQEFRSSEDVAASHHNCATGSGATILYIGKGRSQEATMPTKPQQPVPSVVEGPRGRPQQQRSKELENLTCTVDMDKRFDEFISSFFARVRAEIKDSRD</sequence>
<organism evidence="2 3">
    <name type="scientific">Ceratopteris richardii</name>
    <name type="common">Triangle waterfern</name>
    <dbReference type="NCBI Taxonomy" id="49495"/>
    <lineage>
        <taxon>Eukaryota</taxon>
        <taxon>Viridiplantae</taxon>
        <taxon>Streptophyta</taxon>
        <taxon>Embryophyta</taxon>
        <taxon>Tracheophyta</taxon>
        <taxon>Polypodiopsida</taxon>
        <taxon>Polypodiidae</taxon>
        <taxon>Polypodiales</taxon>
        <taxon>Pteridineae</taxon>
        <taxon>Pteridaceae</taxon>
        <taxon>Parkerioideae</taxon>
        <taxon>Ceratopteris</taxon>
    </lineage>
</organism>
<dbReference type="EMBL" id="CM035434">
    <property type="protein sequence ID" value="KAH7291293.1"/>
    <property type="molecule type" value="Genomic_DNA"/>
</dbReference>
<evidence type="ECO:0000256" key="1">
    <source>
        <dbReference type="SAM" id="MobiDB-lite"/>
    </source>
</evidence>
<proteinExistence type="predicted"/>
<feature type="region of interest" description="Disordered" evidence="1">
    <location>
        <begin position="1"/>
        <end position="43"/>
    </location>
</feature>
<dbReference type="AlphaFoldDB" id="A0A8T2R6Z4"/>
<name>A0A8T2R6Z4_CERRI</name>
<evidence type="ECO:0000313" key="3">
    <source>
        <dbReference type="Proteomes" id="UP000825935"/>
    </source>
</evidence>
<reference evidence="2" key="1">
    <citation type="submission" date="2021-08" db="EMBL/GenBank/DDBJ databases">
        <title>WGS assembly of Ceratopteris richardii.</title>
        <authorList>
            <person name="Marchant D.B."/>
            <person name="Chen G."/>
            <person name="Jenkins J."/>
            <person name="Shu S."/>
            <person name="Leebens-Mack J."/>
            <person name="Grimwood J."/>
            <person name="Schmutz J."/>
            <person name="Soltis P."/>
            <person name="Soltis D."/>
            <person name="Chen Z.-H."/>
        </authorList>
    </citation>
    <scope>NUCLEOTIDE SEQUENCE</scope>
    <source>
        <strain evidence="2">Whitten #5841</strain>
        <tissue evidence="2">Leaf</tissue>
    </source>
</reference>
<gene>
    <name evidence="2" type="ORF">KP509_29G010600</name>
</gene>
<protein>
    <submittedName>
        <fullName evidence="2">Uncharacterized protein</fullName>
    </submittedName>
</protein>
<feature type="compositionally biased region" description="Basic and acidic residues" evidence="1">
    <location>
        <begin position="34"/>
        <end position="43"/>
    </location>
</feature>
<evidence type="ECO:0000313" key="2">
    <source>
        <dbReference type="EMBL" id="KAH7291293.1"/>
    </source>
</evidence>
<keyword evidence="3" id="KW-1185">Reference proteome</keyword>